<evidence type="ECO:0000313" key="4">
    <source>
        <dbReference type="Proteomes" id="UP001595900"/>
    </source>
</evidence>
<feature type="transmembrane region" description="Helical" evidence="2">
    <location>
        <begin position="52"/>
        <end position="75"/>
    </location>
</feature>
<gene>
    <name evidence="3" type="ORF">ACFOYW_00570</name>
</gene>
<feature type="region of interest" description="Disordered" evidence="1">
    <location>
        <begin position="1"/>
        <end position="20"/>
    </location>
</feature>
<accession>A0ABV8Q242</accession>
<dbReference type="EMBL" id="JBHSCN010000002">
    <property type="protein sequence ID" value="MFC4241849.1"/>
    <property type="molecule type" value="Genomic_DNA"/>
</dbReference>
<organism evidence="3 4">
    <name type="scientific">Gryllotalpicola reticulitermitis</name>
    <dbReference type="NCBI Taxonomy" id="1184153"/>
    <lineage>
        <taxon>Bacteria</taxon>
        <taxon>Bacillati</taxon>
        <taxon>Actinomycetota</taxon>
        <taxon>Actinomycetes</taxon>
        <taxon>Micrococcales</taxon>
        <taxon>Microbacteriaceae</taxon>
        <taxon>Gryllotalpicola</taxon>
    </lineage>
</organism>
<keyword evidence="2" id="KW-0472">Membrane</keyword>
<feature type="compositionally biased region" description="Basic and acidic residues" evidence="1">
    <location>
        <begin position="1"/>
        <end position="14"/>
    </location>
</feature>
<evidence type="ECO:0000256" key="1">
    <source>
        <dbReference type="SAM" id="MobiDB-lite"/>
    </source>
</evidence>
<evidence type="ECO:0008006" key="5">
    <source>
        <dbReference type="Google" id="ProtNLM"/>
    </source>
</evidence>
<evidence type="ECO:0000313" key="3">
    <source>
        <dbReference type="EMBL" id="MFC4241849.1"/>
    </source>
</evidence>
<dbReference type="RefSeq" id="WP_390226602.1">
    <property type="nucleotide sequence ID" value="NZ_JBHSCN010000002.1"/>
</dbReference>
<sequence length="391" mass="40915">MDVLEKVRTLRSDVEPPTPTPTAAALARLQQAIAGEQHHPQMRRRPRLRTRWTVALTAVAAVAAGVLVAASIVGIDPAATRAHRGGLGVAIPPANAAEVLTSAAKLADTSVPAAPAPGQYLRVETDTATLRTAGPGTDGQFRRGSTASWISHSTQVVYVPANRSDTWIEDDNATPVTTSDEHGTDIRSAIAEAKKTDPKDAYTQSVQYLPRGLFPVTGAPGNRTFSLGTPAGANVEISTIPTDPAKLLAFYQHQLAPAGYGNTTDPQLLAFDNEMAFDQIAADLNSDLLPAPLRAAAFKAIALIPGVKLLTTTNTTSTVELAGTQNEYQITINTSTGLVTRLDAFLDEPDGATQTIGVVPAGTPTISTTVTTSIVKQLPPALRAGLAKASR</sequence>
<keyword evidence="4" id="KW-1185">Reference proteome</keyword>
<dbReference type="Proteomes" id="UP001595900">
    <property type="component" value="Unassembled WGS sequence"/>
</dbReference>
<proteinExistence type="predicted"/>
<name>A0ABV8Q242_9MICO</name>
<protein>
    <recommendedName>
        <fullName evidence="5">CU044_5270 family protein</fullName>
    </recommendedName>
</protein>
<keyword evidence="2" id="KW-0812">Transmembrane</keyword>
<comment type="caution">
    <text evidence="3">The sequence shown here is derived from an EMBL/GenBank/DDBJ whole genome shotgun (WGS) entry which is preliminary data.</text>
</comment>
<reference evidence="4" key="1">
    <citation type="journal article" date="2019" name="Int. J. Syst. Evol. Microbiol.">
        <title>The Global Catalogue of Microorganisms (GCM) 10K type strain sequencing project: providing services to taxonomists for standard genome sequencing and annotation.</title>
        <authorList>
            <consortium name="The Broad Institute Genomics Platform"/>
            <consortium name="The Broad Institute Genome Sequencing Center for Infectious Disease"/>
            <person name="Wu L."/>
            <person name="Ma J."/>
        </authorList>
    </citation>
    <scope>NUCLEOTIDE SEQUENCE [LARGE SCALE GENOMIC DNA]</scope>
    <source>
        <strain evidence="4">CGMCC 1.10363</strain>
    </source>
</reference>
<evidence type="ECO:0000256" key="2">
    <source>
        <dbReference type="SAM" id="Phobius"/>
    </source>
</evidence>
<keyword evidence="2" id="KW-1133">Transmembrane helix</keyword>